<gene>
    <name evidence="2" type="ORF">Q9L42_010965</name>
</gene>
<dbReference type="Proteomes" id="UP001225378">
    <property type="component" value="Chromosome"/>
</dbReference>
<dbReference type="RefSeq" id="WP_349431070.1">
    <property type="nucleotide sequence ID" value="NZ_CP157743.1"/>
</dbReference>
<evidence type="ECO:0000259" key="1">
    <source>
        <dbReference type="Pfam" id="PF00535"/>
    </source>
</evidence>
<proteinExistence type="predicted"/>
<dbReference type="EMBL" id="CP157743">
    <property type="protein sequence ID" value="XBS18897.1"/>
    <property type="molecule type" value="Genomic_DNA"/>
</dbReference>
<keyword evidence="2" id="KW-0328">Glycosyltransferase</keyword>
<dbReference type="AlphaFoldDB" id="A0AAU7NPK6"/>
<sequence length="316" mass="36266">MKKLTVAICSYNRAQRLPELIRALRAQSCSVPFEILIIDNNSTDNTQTVVAELSHDEGAPVRSVIENEQGIPFARNRAIAECLHSDYMLFIDDDELPWPHTLESAVHSLDVEGAECVGGRVNINFGAYIRPNWLTDDLLPFYAEINYGTKPFWIDDASTPVWTSIVAYNMDLFRNNPDLRFDYRYNRRGKGIGGGEDGILFQELLKRKVKIRYQPDMAVDHFVEDWKMKRSYFLKLHFIAGRKYGQFQMDDYDRTILGVPPFMIRQLLQQIGKTLNLYLRNKPGALRQAMNASHAMGSIWGKFLARNEKKHTADAA</sequence>
<name>A0AAU7NPK6_9GAMM</name>
<dbReference type="Gene3D" id="3.90.550.10">
    <property type="entry name" value="Spore Coat Polysaccharide Biosynthesis Protein SpsA, Chain A"/>
    <property type="match status" value="1"/>
</dbReference>
<protein>
    <submittedName>
        <fullName evidence="2">Glycosyltransferase</fullName>
        <ecNumber evidence="2">2.4.-.-</ecNumber>
    </submittedName>
</protein>
<feature type="domain" description="Glycosyltransferase 2-like" evidence="1">
    <location>
        <begin position="5"/>
        <end position="162"/>
    </location>
</feature>
<dbReference type="SUPFAM" id="SSF53448">
    <property type="entry name" value="Nucleotide-diphospho-sugar transferases"/>
    <property type="match status" value="1"/>
</dbReference>
<dbReference type="PANTHER" id="PTHR22916:SF3">
    <property type="entry name" value="UDP-GLCNAC:BETAGAL BETA-1,3-N-ACETYLGLUCOSAMINYLTRANSFERASE-LIKE PROTEIN 1"/>
    <property type="match status" value="1"/>
</dbReference>
<dbReference type="InterPro" id="IPR001173">
    <property type="entry name" value="Glyco_trans_2-like"/>
</dbReference>
<dbReference type="GO" id="GO:0016758">
    <property type="term" value="F:hexosyltransferase activity"/>
    <property type="evidence" value="ECO:0007669"/>
    <property type="project" value="UniProtKB-ARBA"/>
</dbReference>
<dbReference type="Pfam" id="PF00535">
    <property type="entry name" value="Glycos_transf_2"/>
    <property type="match status" value="1"/>
</dbReference>
<dbReference type="PANTHER" id="PTHR22916">
    <property type="entry name" value="GLYCOSYLTRANSFERASE"/>
    <property type="match status" value="1"/>
</dbReference>
<dbReference type="EC" id="2.4.-.-" evidence="2"/>
<dbReference type="CDD" id="cd00761">
    <property type="entry name" value="Glyco_tranf_GTA_type"/>
    <property type="match status" value="1"/>
</dbReference>
<keyword evidence="2" id="KW-0808">Transferase</keyword>
<dbReference type="InterPro" id="IPR029044">
    <property type="entry name" value="Nucleotide-diphossugar_trans"/>
</dbReference>
<evidence type="ECO:0000313" key="2">
    <source>
        <dbReference type="EMBL" id="XBS18897.1"/>
    </source>
</evidence>
<accession>A0AAU7NPK6</accession>
<dbReference type="KEGG" id="mech:Q9L42_010965"/>
<reference evidence="2 3" key="1">
    <citation type="journal article" date="2024" name="Microbiology">
        <title>Methylomarinum rosea sp. nov., a novel halophilic methanotrophic bacterium from the hypersaline Lake Elton.</title>
        <authorList>
            <person name="Suleimanov R.Z."/>
            <person name="Oshkin I.Y."/>
            <person name="Danilova O.V."/>
            <person name="Suzina N.E."/>
            <person name="Dedysh S.N."/>
        </authorList>
    </citation>
    <scope>NUCLEOTIDE SEQUENCE [LARGE SCALE GENOMIC DNA]</scope>
    <source>
        <strain evidence="2 3">Ch1-1</strain>
    </source>
</reference>
<keyword evidence="3" id="KW-1185">Reference proteome</keyword>
<organism evidence="2 3">
    <name type="scientific">Methylomarinum roseum</name>
    <dbReference type="NCBI Taxonomy" id="3067653"/>
    <lineage>
        <taxon>Bacteria</taxon>
        <taxon>Pseudomonadati</taxon>
        <taxon>Pseudomonadota</taxon>
        <taxon>Gammaproteobacteria</taxon>
        <taxon>Methylococcales</taxon>
        <taxon>Methylococcaceae</taxon>
        <taxon>Methylomarinum</taxon>
    </lineage>
</organism>
<evidence type="ECO:0000313" key="3">
    <source>
        <dbReference type="Proteomes" id="UP001225378"/>
    </source>
</evidence>